<dbReference type="InterPro" id="IPR020835">
    <property type="entry name" value="Catalase_sf"/>
</dbReference>
<evidence type="ECO:0008006" key="4">
    <source>
        <dbReference type="Google" id="ProtNLM"/>
    </source>
</evidence>
<organism evidence="2 3">
    <name type="scientific">Lentzea tibetensis</name>
    <dbReference type="NCBI Taxonomy" id="2591470"/>
    <lineage>
        <taxon>Bacteria</taxon>
        <taxon>Bacillati</taxon>
        <taxon>Actinomycetota</taxon>
        <taxon>Actinomycetes</taxon>
        <taxon>Pseudonocardiales</taxon>
        <taxon>Pseudonocardiaceae</taxon>
        <taxon>Lentzea</taxon>
    </lineage>
</organism>
<dbReference type="Proteomes" id="UP000316639">
    <property type="component" value="Unassembled WGS sequence"/>
</dbReference>
<gene>
    <name evidence="2" type="ORF">FKR81_10395</name>
</gene>
<evidence type="ECO:0000256" key="1">
    <source>
        <dbReference type="SAM" id="MobiDB-lite"/>
    </source>
</evidence>
<accession>A0A563EYT9</accession>
<evidence type="ECO:0000313" key="2">
    <source>
        <dbReference type="EMBL" id="TWP52698.1"/>
    </source>
</evidence>
<dbReference type="OrthoDB" id="3971765at2"/>
<dbReference type="AlphaFoldDB" id="A0A563EYT9"/>
<dbReference type="RefSeq" id="WP_146350754.1">
    <property type="nucleotide sequence ID" value="NZ_VOBR01000005.1"/>
</dbReference>
<comment type="caution">
    <text evidence="2">The sequence shown here is derived from an EMBL/GenBank/DDBJ whole genome shotgun (WGS) entry which is preliminary data.</text>
</comment>
<dbReference type="EMBL" id="VOBR01000005">
    <property type="protein sequence ID" value="TWP52698.1"/>
    <property type="molecule type" value="Genomic_DNA"/>
</dbReference>
<keyword evidence="3" id="KW-1185">Reference proteome</keyword>
<feature type="region of interest" description="Disordered" evidence="1">
    <location>
        <begin position="191"/>
        <end position="227"/>
    </location>
</feature>
<dbReference type="GO" id="GO:0020037">
    <property type="term" value="F:heme binding"/>
    <property type="evidence" value="ECO:0007669"/>
    <property type="project" value="InterPro"/>
</dbReference>
<sequence length="334" mass="37800">MMISKGCDDPQLRDVDTEFREVLTSMLPMVRASVVSRRRFFHSRSTTLRGGIRVLEDPDLPEHGFFRPGRRFDVIARYANGYGTDDIAPAVRGLTLRLVENARTTDGLLDLPLNTGECFYVPTADAFRRAQHDGPERDDLLRRNPHYRDVIWRSVRRPTSFTTYRYYSQAPTCFVDTAGALSFARYRVLPGPGQGGSQDRSAVSPAGMWMPPHPPNTLSRDPDDRRPRSYLHDDLRYRVLTAPVQGLLQVQLHPGEDGDAALDATRPWPERWRDLAEFSLDRLMDDELVEPLRFSPATAPPELGIALARSPHENASLNHLRALVYHLASSARIT</sequence>
<dbReference type="Gene3D" id="2.40.180.10">
    <property type="entry name" value="Catalase core domain"/>
    <property type="match status" value="1"/>
</dbReference>
<protein>
    <recommendedName>
        <fullName evidence="4">Catalase</fullName>
    </recommendedName>
</protein>
<reference evidence="2 3" key="1">
    <citation type="submission" date="2019-07" db="EMBL/GenBank/DDBJ databases">
        <title>Lentzea xizangensis sp. nov., isolated from Qinghai-Tibetan Plateau Soils.</title>
        <authorList>
            <person name="Huang J."/>
        </authorList>
    </citation>
    <scope>NUCLEOTIDE SEQUENCE [LARGE SCALE GENOMIC DNA]</scope>
    <source>
        <strain evidence="2 3">FXJ1.1311</strain>
    </source>
</reference>
<proteinExistence type="predicted"/>
<name>A0A563EYT9_9PSEU</name>
<dbReference type="SUPFAM" id="SSF56634">
    <property type="entry name" value="Heme-dependent catalase-like"/>
    <property type="match status" value="1"/>
</dbReference>
<evidence type="ECO:0000313" key="3">
    <source>
        <dbReference type="Proteomes" id="UP000316639"/>
    </source>
</evidence>